<evidence type="ECO:0000313" key="1">
    <source>
        <dbReference type="EMBL" id="SDV10406.1"/>
    </source>
</evidence>
<organism evidence="1 2">
    <name type="scientific">Pseudomonas mucidolens</name>
    <dbReference type="NCBI Taxonomy" id="46679"/>
    <lineage>
        <taxon>Bacteria</taxon>
        <taxon>Pseudomonadati</taxon>
        <taxon>Pseudomonadota</taxon>
        <taxon>Gammaproteobacteria</taxon>
        <taxon>Pseudomonadales</taxon>
        <taxon>Pseudomonadaceae</taxon>
        <taxon>Pseudomonas</taxon>
    </lineage>
</organism>
<keyword evidence="2" id="KW-1185">Reference proteome</keyword>
<accession>A0A1H2P035</accession>
<sequence>MHYAKTCRKSPKGAPHDDVSYGSFGLLLGTALSSLSGLNDLTSGATMNLTLKSDARALQGVMYHITIAP</sequence>
<protein>
    <submittedName>
        <fullName evidence="1">Uncharacterized protein</fullName>
    </submittedName>
</protein>
<dbReference type="AlphaFoldDB" id="A0A1H2P035"/>
<name>A0A1H2P035_9PSED</name>
<evidence type="ECO:0000313" key="2">
    <source>
        <dbReference type="Proteomes" id="UP000198600"/>
    </source>
</evidence>
<dbReference type="STRING" id="46679.SAMN05216202_5021"/>
<gene>
    <name evidence="1" type="ORF">SAMN05216202_5021</name>
</gene>
<reference evidence="2" key="1">
    <citation type="submission" date="2016-10" db="EMBL/GenBank/DDBJ databases">
        <authorList>
            <person name="Varghese N."/>
            <person name="Submissions S."/>
        </authorList>
    </citation>
    <scope>NUCLEOTIDE SEQUENCE [LARGE SCALE GENOMIC DNA]</scope>
    <source>
        <strain evidence="2">LMG 2223</strain>
    </source>
</reference>
<proteinExistence type="predicted"/>
<dbReference type="Proteomes" id="UP000198600">
    <property type="component" value="Chromosome I"/>
</dbReference>
<dbReference type="EMBL" id="LT629802">
    <property type="protein sequence ID" value="SDV10406.1"/>
    <property type="molecule type" value="Genomic_DNA"/>
</dbReference>